<protein>
    <recommendedName>
        <fullName evidence="2">CRAL-TRIO domain-containing protein</fullName>
    </recommendedName>
</protein>
<accession>A0A507FMA9</accession>
<reference evidence="3 4" key="1">
    <citation type="journal article" date="2019" name="Sci. Rep.">
        <title>Comparative genomics of chytrid fungi reveal insights into the obligate biotrophic and pathogenic lifestyle of Synchytrium endobioticum.</title>
        <authorList>
            <person name="van de Vossenberg B.T.L.H."/>
            <person name="Warris S."/>
            <person name="Nguyen H.D.T."/>
            <person name="van Gent-Pelzer M.P.E."/>
            <person name="Joly D.L."/>
            <person name="van de Geest H.C."/>
            <person name="Bonants P.J.M."/>
            <person name="Smith D.S."/>
            <person name="Levesque C.A."/>
            <person name="van der Lee T.A.J."/>
        </authorList>
    </citation>
    <scope>NUCLEOTIDE SEQUENCE [LARGE SCALE GENOMIC DNA]</scope>
    <source>
        <strain evidence="3 4">CBS 675.73</strain>
    </source>
</reference>
<evidence type="ECO:0000256" key="1">
    <source>
        <dbReference type="SAM" id="MobiDB-lite"/>
    </source>
</evidence>
<keyword evidence="4" id="KW-1185">Reference proteome</keyword>
<feature type="region of interest" description="Disordered" evidence="1">
    <location>
        <begin position="1"/>
        <end position="33"/>
    </location>
</feature>
<evidence type="ECO:0000313" key="4">
    <source>
        <dbReference type="Proteomes" id="UP000320333"/>
    </source>
</evidence>
<evidence type="ECO:0000313" key="3">
    <source>
        <dbReference type="EMBL" id="TPX77539.1"/>
    </source>
</evidence>
<dbReference type="InterPro" id="IPR001251">
    <property type="entry name" value="CRAL-TRIO_dom"/>
</dbReference>
<dbReference type="SUPFAM" id="SSF46938">
    <property type="entry name" value="CRAL/TRIO N-terminal domain"/>
    <property type="match status" value="1"/>
</dbReference>
<dbReference type="Proteomes" id="UP000320333">
    <property type="component" value="Unassembled WGS sequence"/>
</dbReference>
<dbReference type="CDD" id="cd00170">
    <property type="entry name" value="SEC14"/>
    <property type="match status" value="1"/>
</dbReference>
<dbReference type="PANTHER" id="PTHR45824">
    <property type="entry name" value="GH16843P"/>
    <property type="match status" value="1"/>
</dbReference>
<dbReference type="AlphaFoldDB" id="A0A507FMA9"/>
<dbReference type="PROSITE" id="PS50191">
    <property type="entry name" value="CRAL_TRIO"/>
    <property type="match status" value="1"/>
</dbReference>
<dbReference type="Gene3D" id="3.40.525.10">
    <property type="entry name" value="CRAL-TRIO lipid binding domain"/>
    <property type="match status" value="1"/>
</dbReference>
<feature type="compositionally biased region" description="Low complexity" evidence="1">
    <location>
        <begin position="1"/>
        <end position="13"/>
    </location>
</feature>
<dbReference type="SUPFAM" id="SSF52087">
    <property type="entry name" value="CRAL/TRIO domain"/>
    <property type="match status" value="1"/>
</dbReference>
<dbReference type="PANTHER" id="PTHR45824:SF29">
    <property type="entry name" value="GH16843P"/>
    <property type="match status" value="1"/>
</dbReference>
<dbReference type="GO" id="GO:0008526">
    <property type="term" value="F:phosphatidylinositol transfer activity"/>
    <property type="evidence" value="ECO:0007669"/>
    <property type="project" value="TreeGrafter"/>
</dbReference>
<dbReference type="InterPro" id="IPR036273">
    <property type="entry name" value="CRAL/TRIO_N_dom_sf"/>
</dbReference>
<dbReference type="Pfam" id="PF00650">
    <property type="entry name" value="CRAL_TRIO"/>
    <property type="match status" value="1"/>
</dbReference>
<dbReference type="InterPro" id="IPR011074">
    <property type="entry name" value="CRAL/TRIO_N_dom"/>
</dbReference>
<dbReference type="InterPro" id="IPR036865">
    <property type="entry name" value="CRAL-TRIO_dom_sf"/>
</dbReference>
<dbReference type="OrthoDB" id="75724at2759"/>
<organism evidence="3 4">
    <name type="scientific">Chytriomyces confervae</name>
    <dbReference type="NCBI Taxonomy" id="246404"/>
    <lineage>
        <taxon>Eukaryota</taxon>
        <taxon>Fungi</taxon>
        <taxon>Fungi incertae sedis</taxon>
        <taxon>Chytridiomycota</taxon>
        <taxon>Chytridiomycota incertae sedis</taxon>
        <taxon>Chytridiomycetes</taxon>
        <taxon>Chytridiales</taxon>
        <taxon>Chytriomycetaceae</taxon>
        <taxon>Chytriomyces</taxon>
    </lineage>
</organism>
<sequence length="310" mass="35017">MFSRKSTSTAQPPSSQPPILSPPTAYNPPADYPLTGFTAEQKAQFDTLTAHVANLLQHELTGVPLDGEIEWANDECVVRYLKAAKFDGERAAAMIEKTLQWRRDYRPTEISFDEMEPEAENGKAFFNGFDRQHRPVFILNSGITYSKDPERYNRYILFNLERGLALCPRGVSQVCAIANVDGVTMFNQNPMSGTFKLADIFQNHYPERLGWICVMNPQWYIWVLSKVILPFIDPVTKAKVNFCYTKSAKKSEAKLDEAASEGTAGTGGWVENLNHVMDPEQLTIALGGNYDYTYDHKVYWPALKKAVLKN</sequence>
<gene>
    <name evidence="3" type="ORF">CcCBS67573_g01172</name>
</gene>
<proteinExistence type="predicted"/>
<name>A0A507FMA9_9FUNG</name>
<dbReference type="EMBL" id="QEAP01000018">
    <property type="protein sequence ID" value="TPX77539.1"/>
    <property type="molecule type" value="Genomic_DNA"/>
</dbReference>
<feature type="domain" description="CRAL-TRIO" evidence="2">
    <location>
        <begin position="114"/>
        <end position="294"/>
    </location>
</feature>
<dbReference type="SMART" id="SM00516">
    <property type="entry name" value="SEC14"/>
    <property type="match status" value="1"/>
</dbReference>
<evidence type="ECO:0000259" key="2">
    <source>
        <dbReference type="PROSITE" id="PS50191"/>
    </source>
</evidence>
<dbReference type="InterPro" id="IPR052578">
    <property type="entry name" value="PI_Transfer_CRAL-TRIO"/>
</dbReference>
<dbReference type="SMART" id="SM01100">
    <property type="entry name" value="CRAL_TRIO_N"/>
    <property type="match status" value="1"/>
</dbReference>
<comment type="caution">
    <text evidence="3">The sequence shown here is derived from an EMBL/GenBank/DDBJ whole genome shotgun (WGS) entry which is preliminary data.</text>
</comment>